<evidence type="ECO:0000256" key="1">
    <source>
        <dbReference type="ARBA" id="ARBA00009084"/>
    </source>
</evidence>
<feature type="binding site" evidence="5">
    <location>
        <begin position="148"/>
        <end position="150"/>
    </location>
    <ligand>
        <name>substrate</name>
    </ligand>
</feature>
<dbReference type="FunFam" id="1.10.40.30:FF:000002">
    <property type="entry name" value="Fumarate hydratase class II"/>
    <property type="match status" value="1"/>
</dbReference>
<comment type="miscellaneous">
    <text evidence="5">There are 2 substrate-binding sites: the catalytic A site, and the non-catalytic B site that may play a role in the transfer of substrate or product between the active site and the solvent. Alternatively, the B site may bind allosteric effectors.</text>
</comment>
<proteinExistence type="inferred from homology"/>
<feature type="domain" description="Fumarate lyase N-terminal" evidence="6">
    <location>
        <begin position="12"/>
        <end position="351"/>
    </location>
</feature>
<dbReference type="Pfam" id="PF10415">
    <property type="entry name" value="FumaraseC_C"/>
    <property type="match status" value="1"/>
</dbReference>
<dbReference type="GO" id="GO:0006099">
    <property type="term" value="P:tricarboxylic acid cycle"/>
    <property type="evidence" value="ECO:0007669"/>
    <property type="project" value="UniProtKB-UniRule"/>
</dbReference>
<accession>A0A518I525</accession>
<dbReference type="AlphaFoldDB" id="A0A518I525"/>
<keyword evidence="9" id="KW-1185">Reference proteome</keyword>
<dbReference type="GO" id="GO:0006106">
    <property type="term" value="P:fumarate metabolic process"/>
    <property type="evidence" value="ECO:0007669"/>
    <property type="project" value="InterPro"/>
</dbReference>
<evidence type="ECO:0000256" key="3">
    <source>
        <dbReference type="ARBA" id="ARBA00022532"/>
    </source>
</evidence>
<dbReference type="FunFam" id="1.20.200.10:FF:000001">
    <property type="entry name" value="Fumarate hydratase, mitochondrial"/>
    <property type="match status" value="1"/>
</dbReference>
<feature type="binding site" description="in site B" evidence="5">
    <location>
        <begin position="138"/>
        <end position="141"/>
    </location>
    <ligand>
        <name>substrate</name>
    </ligand>
</feature>
<feature type="binding site" evidence="5">
    <location>
        <position position="328"/>
    </location>
    <ligand>
        <name>substrate</name>
    </ligand>
</feature>
<dbReference type="EC" id="4.2.1.2" evidence="5"/>
<dbReference type="PRINTS" id="PR00149">
    <property type="entry name" value="FUMRATELYASE"/>
</dbReference>
<dbReference type="SUPFAM" id="SSF48557">
    <property type="entry name" value="L-aspartase-like"/>
    <property type="match status" value="1"/>
</dbReference>
<feature type="binding site" evidence="5">
    <location>
        <position position="196"/>
    </location>
    <ligand>
        <name>substrate</name>
    </ligand>
</feature>
<comment type="subunit">
    <text evidence="5">Homotetramer.</text>
</comment>
<dbReference type="FunFam" id="1.10.275.10:FF:000001">
    <property type="entry name" value="Fumarate hydratase, mitochondrial"/>
    <property type="match status" value="1"/>
</dbReference>
<dbReference type="InterPro" id="IPR024083">
    <property type="entry name" value="Fumarase/histidase_N"/>
</dbReference>
<dbReference type="Pfam" id="PF00206">
    <property type="entry name" value="Lyase_1"/>
    <property type="match status" value="1"/>
</dbReference>
<feature type="binding site" evidence="5">
    <location>
        <begin position="333"/>
        <end position="335"/>
    </location>
    <ligand>
        <name>substrate</name>
    </ligand>
</feature>
<dbReference type="GO" id="GO:0004333">
    <property type="term" value="F:fumarate hydratase activity"/>
    <property type="evidence" value="ECO:0007669"/>
    <property type="project" value="UniProtKB-UniRule"/>
</dbReference>
<evidence type="ECO:0000259" key="6">
    <source>
        <dbReference type="Pfam" id="PF00206"/>
    </source>
</evidence>
<feature type="binding site" evidence="5">
    <location>
        <begin position="106"/>
        <end position="108"/>
    </location>
    <ligand>
        <name>substrate</name>
    </ligand>
</feature>
<evidence type="ECO:0000256" key="2">
    <source>
        <dbReference type="ARBA" id="ARBA00022490"/>
    </source>
</evidence>
<evidence type="ECO:0000259" key="7">
    <source>
        <dbReference type="Pfam" id="PF10415"/>
    </source>
</evidence>
<dbReference type="Gene3D" id="1.10.40.30">
    <property type="entry name" value="Fumarase/aspartase (C-terminal domain)"/>
    <property type="match status" value="1"/>
</dbReference>
<keyword evidence="3 5" id="KW-0816">Tricarboxylic acid cycle</keyword>
<dbReference type="KEGG" id="gfm:Enr17x_02300"/>
<keyword evidence="2 5" id="KW-0963">Cytoplasm</keyword>
<name>A0A518I525_9PLAN</name>
<feature type="active site" description="Proton donor/acceptor" evidence="5">
    <location>
        <position position="197"/>
    </location>
</feature>
<evidence type="ECO:0000313" key="9">
    <source>
        <dbReference type="Proteomes" id="UP000318313"/>
    </source>
</evidence>
<dbReference type="GO" id="GO:0005737">
    <property type="term" value="C:cytoplasm"/>
    <property type="evidence" value="ECO:0007669"/>
    <property type="project" value="UniProtKB-SubCell"/>
</dbReference>
<dbReference type="PANTHER" id="PTHR11444:SF22">
    <property type="entry name" value="FUMARATE HYDRATASE CLASS II"/>
    <property type="match status" value="1"/>
</dbReference>
<comment type="subcellular location">
    <subcellularLocation>
        <location evidence="5">Cytoplasm</location>
    </subcellularLocation>
</comment>
<gene>
    <name evidence="5 8" type="primary">fumC</name>
    <name evidence="8" type="ORF">Enr17x_02300</name>
</gene>
<dbReference type="HAMAP" id="MF_00743">
    <property type="entry name" value="FumaraseC"/>
    <property type="match status" value="1"/>
</dbReference>
<dbReference type="EMBL" id="CP037452">
    <property type="protein sequence ID" value="QDV48219.1"/>
    <property type="molecule type" value="Genomic_DNA"/>
</dbReference>
<comment type="pathway">
    <text evidence="5">Carbohydrate metabolism; tricarboxylic acid cycle; (S)-malate from fumarate: step 1/1.</text>
</comment>
<feature type="site" description="Important for catalytic activity" evidence="5">
    <location>
        <position position="340"/>
    </location>
</feature>
<feature type="active site" evidence="5">
    <location>
        <position position="327"/>
    </location>
</feature>
<evidence type="ECO:0000313" key="8">
    <source>
        <dbReference type="EMBL" id="QDV48219.1"/>
    </source>
</evidence>
<comment type="similarity">
    <text evidence="1 5">Belongs to the class-II fumarase/aspartase family. Fumarase subfamily.</text>
</comment>
<dbReference type="Gene3D" id="1.10.275.10">
    <property type="entry name" value="Fumarase/aspartase (N-terminal domain)"/>
    <property type="match status" value="1"/>
</dbReference>
<reference evidence="8 9" key="1">
    <citation type="submission" date="2019-03" db="EMBL/GenBank/DDBJ databases">
        <title>Deep-cultivation of Planctomycetes and their phenomic and genomic characterization uncovers novel biology.</title>
        <authorList>
            <person name="Wiegand S."/>
            <person name="Jogler M."/>
            <person name="Boedeker C."/>
            <person name="Pinto D."/>
            <person name="Vollmers J."/>
            <person name="Rivas-Marin E."/>
            <person name="Kohn T."/>
            <person name="Peeters S.H."/>
            <person name="Heuer A."/>
            <person name="Rast P."/>
            <person name="Oberbeckmann S."/>
            <person name="Bunk B."/>
            <person name="Jeske O."/>
            <person name="Meyerdierks A."/>
            <person name="Storesund J.E."/>
            <person name="Kallscheuer N."/>
            <person name="Luecker S."/>
            <person name="Lage O.M."/>
            <person name="Pohl T."/>
            <person name="Merkel B.J."/>
            <person name="Hornburger P."/>
            <person name="Mueller R.-W."/>
            <person name="Bruemmer F."/>
            <person name="Labrenz M."/>
            <person name="Spormann A.M."/>
            <person name="Op den Camp H."/>
            <person name="Overmann J."/>
            <person name="Amann R."/>
            <person name="Jetten M.S.M."/>
            <person name="Mascher T."/>
            <person name="Medema M.H."/>
            <person name="Devos D.P."/>
            <person name="Kaster A.-K."/>
            <person name="Ovreas L."/>
            <person name="Rohde M."/>
            <person name="Galperin M.Y."/>
            <person name="Jogler C."/>
        </authorList>
    </citation>
    <scope>NUCLEOTIDE SEQUENCE [LARGE SCALE GENOMIC DNA]</scope>
    <source>
        <strain evidence="8 9">Enr17</strain>
    </source>
</reference>
<dbReference type="InterPro" id="IPR022761">
    <property type="entry name" value="Fumarate_lyase_N"/>
</dbReference>
<comment type="function">
    <text evidence="5">Involved in the TCA cycle. Catalyzes the stereospecific interconversion of fumarate to L-malate.</text>
</comment>
<sequence>MSGFRTERDSMGEVQVPADAYYGAQTQRAVENFQISGNTLPPSLIHAMGQVKLAAAHANRDIGKLAGTGKNPLNDTQIKALIAAATEVAEGKFDDQFPIDVYQTGSGTSSNMNVNEVISNRAIEILGEDRFAPEKSVHPNDHVNMGQSTNDTFPTAIHVALASSIHNLLIPGLEKFAASLAQKAKDWDQIIKIGRTHLADATPLRLGQEFGGFARQLELCVERAKRAAAAVYELPVGGTAVGSGINTHPEFGHRVSAELAKLTGIAFVEAANHFEANAQRDGLVECHAELKTIATTLFNVSNNIRWLGSGPRCGFYEVKIPDLQPGSSIMPGKVNPVMCESMMQASTRVIGNDQTITMSGAAGGQFQLNIMMPVMGFTALESIHLLANSSNEFVRLCSDNMEANKEACNAAVENSLSMVTSLNPHIGYEKASALAKEAFKSGKTIRELCTEQKILPEETLKEALDPMSMTEPQA</sequence>
<evidence type="ECO:0000256" key="5">
    <source>
        <dbReference type="HAMAP-Rule" id="MF_00743"/>
    </source>
</evidence>
<comment type="catalytic activity">
    <reaction evidence="5">
        <text>(S)-malate = fumarate + H2O</text>
        <dbReference type="Rhea" id="RHEA:12460"/>
        <dbReference type="ChEBI" id="CHEBI:15377"/>
        <dbReference type="ChEBI" id="CHEBI:15589"/>
        <dbReference type="ChEBI" id="CHEBI:29806"/>
        <dbReference type="EC" id="4.2.1.2"/>
    </reaction>
</comment>
<dbReference type="InterPro" id="IPR008948">
    <property type="entry name" value="L-Aspartase-like"/>
</dbReference>
<dbReference type="PROSITE" id="PS00163">
    <property type="entry name" value="FUMARATE_LYASES"/>
    <property type="match status" value="1"/>
</dbReference>
<dbReference type="InterPro" id="IPR005677">
    <property type="entry name" value="Fum_hydII"/>
</dbReference>
<dbReference type="InterPro" id="IPR000362">
    <property type="entry name" value="Fumarate_lyase_fam"/>
</dbReference>
<dbReference type="PANTHER" id="PTHR11444">
    <property type="entry name" value="ASPARTATEAMMONIA/ARGININOSUCCINATE/ADENYLOSUCCINATE LYASE"/>
    <property type="match status" value="1"/>
</dbReference>
<dbReference type="InterPro" id="IPR018951">
    <property type="entry name" value="Fumarase_C_C"/>
</dbReference>
<dbReference type="Gene3D" id="1.20.200.10">
    <property type="entry name" value="Fumarase/aspartase (Central domain)"/>
    <property type="match status" value="1"/>
</dbReference>
<dbReference type="CDD" id="cd01362">
    <property type="entry name" value="Fumarase_classII"/>
    <property type="match status" value="1"/>
</dbReference>
<organism evidence="8 9">
    <name type="scientific">Gimesia fumaroli</name>
    <dbReference type="NCBI Taxonomy" id="2527976"/>
    <lineage>
        <taxon>Bacteria</taxon>
        <taxon>Pseudomonadati</taxon>
        <taxon>Planctomycetota</taxon>
        <taxon>Planctomycetia</taxon>
        <taxon>Planctomycetales</taxon>
        <taxon>Planctomycetaceae</taxon>
        <taxon>Gimesia</taxon>
    </lineage>
</organism>
<keyword evidence="4 5" id="KW-0456">Lyase</keyword>
<dbReference type="InterPro" id="IPR020557">
    <property type="entry name" value="Fumarate_lyase_CS"/>
</dbReference>
<dbReference type="RefSeq" id="WP_145305412.1">
    <property type="nucleotide sequence ID" value="NZ_CP037452.1"/>
</dbReference>
<dbReference type="OrthoDB" id="9802809at2"/>
<dbReference type="NCBIfam" id="NF008909">
    <property type="entry name" value="PRK12273.1"/>
    <property type="match status" value="1"/>
</dbReference>
<dbReference type="PRINTS" id="PR00145">
    <property type="entry name" value="ARGSUCLYASE"/>
</dbReference>
<dbReference type="UniPathway" id="UPA00223">
    <property type="reaction ID" value="UER01007"/>
</dbReference>
<evidence type="ECO:0000256" key="4">
    <source>
        <dbReference type="ARBA" id="ARBA00023239"/>
    </source>
</evidence>
<feature type="domain" description="Fumarase C C-terminal" evidence="7">
    <location>
        <begin position="418"/>
        <end position="471"/>
    </location>
</feature>
<dbReference type="Proteomes" id="UP000318313">
    <property type="component" value="Chromosome"/>
</dbReference>
<protein>
    <recommendedName>
        <fullName evidence="5">Fumarate hydratase class II</fullName>
        <shortName evidence="5">Fumarase C</shortName>
        <ecNumber evidence="5">4.2.1.2</ecNumber>
    </recommendedName>
    <alternativeName>
        <fullName evidence="5">Aerobic fumarase</fullName>
    </alternativeName>
    <alternativeName>
        <fullName evidence="5">Iron-independent fumarase</fullName>
    </alternativeName>
</protein>